<keyword evidence="1" id="KW-0812">Transmembrane</keyword>
<feature type="transmembrane region" description="Helical" evidence="1">
    <location>
        <begin position="149"/>
        <end position="179"/>
    </location>
</feature>
<feature type="transmembrane region" description="Helical" evidence="1">
    <location>
        <begin position="454"/>
        <end position="480"/>
    </location>
</feature>
<feature type="transmembrane region" description="Helical" evidence="1">
    <location>
        <begin position="28"/>
        <end position="52"/>
    </location>
</feature>
<feature type="transmembrane region" description="Helical" evidence="1">
    <location>
        <begin position="492"/>
        <end position="520"/>
    </location>
</feature>
<keyword evidence="1" id="KW-0472">Membrane</keyword>
<keyword evidence="1" id="KW-1133">Transmembrane helix</keyword>
<organism evidence="2 3">
    <name type="scientific">Candidatus Sungbacteria bacterium RIFCSPLOWO2_01_FULL_47_10</name>
    <dbReference type="NCBI Taxonomy" id="1802276"/>
    <lineage>
        <taxon>Bacteria</taxon>
        <taxon>Candidatus Sungiibacteriota</taxon>
    </lineage>
</organism>
<gene>
    <name evidence="2" type="ORF">A2934_00770</name>
</gene>
<evidence type="ECO:0000313" key="3">
    <source>
        <dbReference type="Proteomes" id="UP000177982"/>
    </source>
</evidence>
<reference evidence="2 3" key="1">
    <citation type="journal article" date="2016" name="Nat. Commun.">
        <title>Thousands of microbial genomes shed light on interconnected biogeochemical processes in an aquifer system.</title>
        <authorList>
            <person name="Anantharaman K."/>
            <person name="Brown C.T."/>
            <person name="Hug L.A."/>
            <person name="Sharon I."/>
            <person name="Castelle C.J."/>
            <person name="Probst A.J."/>
            <person name="Thomas B.C."/>
            <person name="Singh A."/>
            <person name="Wilkins M.J."/>
            <person name="Karaoz U."/>
            <person name="Brodie E.L."/>
            <person name="Williams K.H."/>
            <person name="Hubbard S.S."/>
            <person name="Banfield J.F."/>
        </authorList>
    </citation>
    <scope>NUCLEOTIDE SEQUENCE [LARGE SCALE GENOMIC DNA]</scope>
</reference>
<proteinExistence type="predicted"/>
<comment type="caution">
    <text evidence="2">The sequence shown here is derived from an EMBL/GenBank/DDBJ whole genome shotgun (WGS) entry which is preliminary data.</text>
</comment>
<dbReference type="Pfam" id="PF16949">
    <property type="entry name" value="ABC_tran_2"/>
    <property type="match status" value="1"/>
</dbReference>
<dbReference type="AlphaFoldDB" id="A0A1G2KYD2"/>
<feature type="transmembrane region" description="Helical" evidence="1">
    <location>
        <begin position="427"/>
        <end position="448"/>
    </location>
</feature>
<evidence type="ECO:0000256" key="1">
    <source>
        <dbReference type="SAM" id="Phobius"/>
    </source>
</evidence>
<feature type="transmembrane region" description="Helical" evidence="1">
    <location>
        <begin position="124"/>
        <end position="142"/>
    </location>
</feature>
<feature type="transmembrane region" description="Helical" evidence="1">
    <location>
        <begin position="259"/>
        <end position="291"/>
    </location>
</feature>
<feature type="transmembrane region" description="Helical" evidence="1">
    <location>
        <begin position="72"/>
        <end position="94"/>
    </location>
</feature>
<feature type="transmembrane region" description="Helical" evidence="1">
    <location>
        <begin position="377"/>
        <end position="399"/>
    </location>
</feature>
<protein>
    <submittedName>
        <fullName evidence="2">Uncharacterized protein</fullName>
    </submittedName>
</protein>
<feature type="transmembrane region" description="Helical" evidence="1">
    <location>
        <begin position="526"/>
        <end position="547"/>
    </location>
</feature>
<feature type="transmembrane region" description="Helical" evidence="1">
    <location>
        <begin position="185"/>
        <end position="207"/>
    </location>
</feature>
<sequence>MNIIFYILSQKLSRVGKILRGKKLAPKIVFAAFVLIFFLIGIAEFFGFLRAFRFLSGQEFFGPPLTLFVLEQFLLFVFVLFILSASISGFFIYFRSSDIPLLLSAPVGARTIFSLKFAEMTAISSWPLILLGIPLVLAIGMGTKAGVPFFIFAFFALAAFLFFSSALASLVIFFAGYFFKCVPKFLSVCASAAVLLGGGYGLVQVMVPRSATLSAIFEAANLESSVATTVFIEHMFFWWPSHWVALLIFSASFDMERAFFILSGLIVFAAVFSMLAFFVGSAAYPFLLLILRESIFYARGRMRGSRDDTRTRAGVRSFPKIFFHPAGAIVEKDILLFIRNYQELAKSGFILFLLFIYLAAIASTGDRIGRFVEAEGVVLALHLIAISYFVTTLSLQFVFPSVSLEGRGSWIVWSSPVNRKYVYIAKYFFWSALLFFVMEASMLFTAPFVGLSGFAAGVASVFLLLLVLIIVSVSLAFGTLFPDFHESNVDRLATSAGGLMTTFTSLALGLFMGIMFFLVAGGSGNGAPWFLFSAVTAIVLIASSLYAGMKRIQQLEVV</sequence>
<dbReference type="Proteomes" id="UP000177982">
    <property type="component" value="Unassembled WGS sequence"/>
</dbReference>
<feature type="transmembrane region" description="Helical" evidence="1">
    <location>
        <begin position="348"/>
        <end position="365"/>
    </location>
</feature>
<evidence type="ECO:0000313" key="2">
    <source>
        <dbReference type="EMBL" id="OHA04475.1"/>
    </source>
</evidence>
<dbReference type="InterPro" id="IPR031599">
    <property type="entry name" value="ABC_tran_2"/>
</dbReference>
<name>A0A1G2KYD2_9BACT</name>
<dbReference type="EMBL" id="MHQO01000077">
    <property type="protein sequence ID" value="OHA04475.1"/>
    <property type="molecule type" value="Genomic_DNA"/>
</dbReference>
<accession>A0A1G2KYD2</accession>